<feature type="compositionally biased region" description="Gly residues" evidence="5">
    <location>
        <begin position="638"/>
        <end position="655"/>
    </location>
</feature>
<dbReference type="SUPFAM" id="SSF56112">
    <property type="entry name" value="Protein kinase-like (PK-like)"/>
    <property type="match status" value="1"/>
</dbReference>
<organism evidence="7 8">
    <name type="scientific">Kwoniella shivajii</name>
    <dbReference type="NCBI Taxonomy" id="564305"/>
    <lineage>
        <taxon>Eukaryota</taxon>
        <taxon>Fungi</taxon>
        <taxon>Dikarya</taxon>
        <taxon>Basidiomycota</taxon>
        <taxon>Agaricomycotina</taxon>
        <taxon>Tremellomycetes</taxon>
        <taxon>Tremellales</taxon>
        <taxon>Cryptococcaceae</taxon>
        <taxon>Kwoniella</taxon>
    </lineage>
</organism>
<gene>
    <name evidence="7" type="ORF">IL334_000217</name>
</gene>
<dbReference type="PROSITE" id="PS00107">
    <property type="entry name" value="PROTEIN_KINASE_ATP"/>
    <property type="match status" value="1"/>
</dbReference>
<feature type="region of interest" description="Disordered" evidence="5">
    <location>
        <begin position="625"/>
        <end position="665"/>
    </location>
</feature>
<dbReference type="Gene3D" id="3.30.200.20">
    <property type="entry name" value="Phosphorylase Kinase, domain 1"/>
    <property type="match status" value="1"/>
</dbReference>
<feature type="region of interest" description="Disordered" evidence="5">
    <location>
        <begin position="320"/>
        <end position="353"/>
    </location>
</feature>
<feature type="region of interest" description="Disordered" evidence="5">
    <location>
        <begin position="757"/>
        <end position="818"/>
    </location>
</feature>
<evidence type="ECO:0000256" key="4">
    <source>
        <dbReference type="PROSITE-ProRule" id="PRU10141"/>
    </source>
</evidence>
<evidence type="ECO:0000256" key="2">
    <source>
        <dbReference type="ARBA" id="ARBA00022741"/>
    </source>
</evidence>
<dbReference type="PANTHER" id="PTHR48012">
    <property type="entry name" value="STERILE20-LIKE KINASE, ISOFORM B-RELATED"/>
    <property type="match status" value="1"/>
</dbReference>
<evidence type="ECO:0000256" key="5">
    <source>
        <dbReference type="SAM" id="MobiDB-lite"/>
    </source>
</evidence>
<sequence>MMIPNAASREQAYISSLASQPKDVHPDRLYEKLEIVGKGAYGAVYKGRHLSTGHIVALKIINLDTEDDDVGDIQKEISLLQQLMLGGGTTGGPVPNVVKYYGSLMEGPKVWIIMELAEGGSIRTVSRAKPLKELHICLIIREVLLALAALHRHGVIHRDLKAANILLTISPLRIILCDFGVAALLQSTTSKRSTFVGTPYWMAPEVVTEGRLYDSKADIWSLGITLLEMAYGEPPMSGQPAARAVMMLSDRKMRAPRLEGDHWSKDMREFLTGCLNEEPSDRLSAEELLKTKWIKQQQKTPLTVLNELIVKYQAWKESGGQRQSLAPGVGANLDDDDEDNQDGWRDDSNPDWAFDTVRSRMSMLVDQKAEDGEIALANLSPPTARPAPQSLRRLFHDESSSEPDPFQSFAMQQPSTPQSSSEGSSSVEQAGRFPSPEPEETIQLPPDSPESINGGGFDGSTVRQRLMVRNGRSPDSISVDTANDPNSKSSFMSNTESQTSTPTAWNNDPLPPPPSLERGLKPKSSLDTLSSVPTSRSQPDDNRGKPGSGLGPARRPGGGGGSMGDGLRGFQFPLVSKGPVLSGSGPPGSLGSGSGFGSGPSNSSFGKMKAPGLNRMHSAAPAILIPKGNNADSPNRGPGLGIGPAAGSGSGGNMGPGPLPGFPARPQMMRQASVAVMEGRGVPASQAHAQALALVQSEAPLLSPTKSLGIPGALGRPNSMTNTPGGGIGMMRSRSGSRVDEGQAVGLRELLKFSSAVPDLPDLLPPSPSTTTTNHAFRPTPSPLAQGLPHPQSQVQSQPSYSLPLPTPSVSGGSSVVTSPGENGIPTATTIIPSPSNPNFNFQAGTGISIGMNGGPTLKPLDLGLDPDSVFDELTRTVDELNIWLDNVSKGLGEVLRPLEFGSDT</sequence>
<evidence type="ECO:0000256" key="1">
    <source>
        <dbReference type="ARBA" id="ARBA00012513"/>
    </source>
</evidence>
<dbReference type="RefSeq" id="XP_062788052.1">
    <property type="nucleotide sequence ID" value="XM_062932001.1"/>
</dbReference>
<dbReference type="InterPro" id="IPR000719">
    <property type="entry name" value="Prot_kinase_dom"/>
</dbReference>
<feature type="compositionally biased region" description="Gly residues" evidence="5">
    <location>
        <begin position="546"/>
        <end position="567"/>
    </location>
</feature>
<evidence type="ECO:0000313" key="8">
    <source>
        <dbReference type="Proteomes" id="UP001329825"/>
    </source>
</evidence>
<feature type="compositionally biased region" description="Polar residues" evidence="5">
    <location>
        <begin position="525"/>
        <end position="537"/>
    </location>
</feature>
<keyword evidence="2 4" id="KW-0547">Nucleotide-binding</keyword>
<dbReference type="Gene3D" id="1.10.510.10">
    <property type="entry name" value="Transferase(Phosphotransferase) domain 1"/>
    <property type="match status" value="1"/>
</dbReference>
<dbReference type="EC" id="2.7.11.1" evidence="1"/>
<dbReference type="SMART" id="SM00220">
    <property type="entry name" value="S_TKc"/>
    <property type="match status" value="1"/>
</dbReference>
<feature type="binding site" evidence="4">
    <location>
        <position position="59"/>
    </location>
    <ligand>
        <name>ATP</name>
        <dbReference type="ChEBI" id="CHEBI:30616"/>
    </ligand>
</feature>
<evidence type="ECO:0000256" key="3">
    <source>
        <dbReference type="ARBA" id="ARBA00022840"/>
    </source>
</evidence>
<dbReference type="InterPro" id="IPR008271">
    <property type="entry name" value="Ser/Thr_kinase_AS"/>
</dbReference>
<dbReference type="Proteomes" id="UP001329825">
    <property type="component" value="Chromosome 1"/>
</dbReference>
<evidence type="ECO:0000259" key="6">
    <source>
        <dbReference type="PROSITE" id="PS50011"/>
    </source>
</evidence>
<dbReference type="InterPro" id="IPR017441">
    <property type="entry name" value="Protein_kinase_ATP_BS"/>
</dbReference>
<name>A0ABZ1CSR2_9TREE</name>
<keyword evidence="3 4" id="KW-0067">ATP-binding</keyword>
<dbReference type="GeneID" id="87952348"/>
<feature type="region of interest" description="Disordered" evidence="5">
    <location>
        <begin position="396"/>
        <end position="612"/>
    </location>
</feature>
<accession>A0ABZ1CSR2</accession>
<reference evidence="7 8" key="1">
    <citation type="submission" date="2024-01" db="EMBL/GenBank/DDBJ databases">
        <title>Comparative genomics of Cryptococcus and Kwoniella reveals pathogenesis evolution and contrasting modes of karyotype evolution via chromosome fusion or intercentromeric recombination.</title>
        <authorList>
            <person name="Coelho M.A."/>
            <person name="David-Palma M."/>
            <person name="Shea T."/>
            <person name="Bowers K."/>
            <person name="McGinley-Smith S."/>
            <person name="Mohammad A.W."/>
            <person name="Gnirke A."/>
            <person name="Yurkov A.M."/>
            <person name="Nowrousian M."/>
            <person name="Sun S."/>
            <person name="Cuomo C.A."/>
            <person name="Heitman J."/>
        </authorList>
    </citation>
    <scope>NUCLEOTIDE SEQUENCE [LARGE SCALE GENOMIC DNA]</scope>
    <source>
        <strain evidence="7">CBS 11374</strain>
    </source>
</reference>
<dbReference type="InterPro" id="IPR050629">
    <property type="entry name" value="STE20/SPS1-PAK"/>
</dbReference>
<evidence type="ECO:0000313" key="7">
    <source>
        <dbReference type="EMBL" id="WRT63312.1"/>
    </source>
</evidence>
<feature type="domain" description="Protein kinase" evidence="6">
    <location>
        <begin position="30"/>
        <end position="294"/>
    </location>
</feature>
<feature type="compositionally biased region" description="Low complexity" evidence="5">
    <location>
        <begin position="575"/>
        <end position="584"/>
    </location>
</feature>
<dbReference type="Pfam" id="PF00069">
    <property type="entry name" value="Pkinase"/>
    <property type="match status" value="1"/>
</dbReference>
<dbReference type="PROSITE" id="PS00108">
    <property type="entry name" value="PROTEIN_KINASE_ST"/>
    <property type="match status" value="1"/>
</dbReference>
<dbReference type="EMBL" id="CP141881">
    <property type="protein sequence ID" value="WRT63312.1"/>
    <property type="molecule type" value="Genomic_DNA"/>
</dbReference>
<dbReference type="InterPro" id="IPR011009">
    <property type="entry name" value="Kinase-like_dom_sf"/>
</dbReference>
<dbReference type="PANTHER" id="PTHR48012:SF21">
    <property type="entry name" value="PH DOMAIN-CONTAINING PROTEIN"/>
    <property type="match status" value="1"/>
</dbReference>
<feature type="compositionally biased region" description="Low complexity" evidence="5">
    <location>
        <begin position="412"/>
        <end position="429"/>
    </location>
</feature>
<feature type="compositionally biased region" description="Gly residues" evidence="5">
    <location>
        <begin position="585"/>
        <end position="598"/>
    </location>
</feature>
<feature type="compositionally biased region" description="Polar residues" evidence="5">
    <location>
        <begin position="473"/>
        <end position="506"/>
    </location>
</feature>
<keyword evidence="8" id="KW-1185">Reference proteome</keyword>
<feature type="compositionally biased region" description="Low complexity" evidence="5">
    <location>
        <begin position="788"/>
        <end position="818"/>
    </location>
</feature>
<proteinExistence type="predicted"/>
<protein>
    <recommendedName>
        <fullName evidence="1">non-specific serine/threonine protein kinase</fullName>
        <ecNumber evidence="1">2.7.11.1</ecNumber>
    </recommendedName>
</protein>
<dbReference type="PROSITE" id="PS50011">
    <property type="entry name" value="PROTEIN_KINASE_DOM"/>
    <property type="match status" value="1"/>
</dbReference>